<dbReference type="Proteomes" id="UP000319897">
    <property type="component" value="Unassembled WGS sequence"/>
</dbReference>
<sequence length="421" mass="46409">MPSTSSIRRPLPRLREIGVDLNGNLIVPGTMVFPVDDAGLFPKMETGYLRLSRLWGLRLAPCRAVRETSGFMQPSEAGSELSIPEELSVFILRKLRDGADGRYERTLPFDCGQLDSVSWPKSKNIQPLSHWTLIIEISEEWVKVSLAAKLHADNLVMTGFQGNFWSAQNGAAIEVSFEVDPIARVAYFGKWSTSGLTGSELADAPSVSSLNSLNISNAMIGSNGGIFGSSGSKWVEILWGEDPADGIHLSYYNVVSKNDQDLLSFDSPLYPIIILPCISINFIRKLIIENFYAKIEFYDGEFGVIVFGGSTGSTWEIIRNIFLSIKLNNLGLHVSYVIYSSYLKNMKNSRREGGFSLSWEVMILRLPEMAQLRSRVEAMEEVDSGAPANPAPPPQSDAAVGSDAATKSSVASSFFRRLFLK</sequence>
<reference evidence="2 3" key="1">
    <citation type="submission" date="2019-06" db="EMBL/GenBank/DDBJ databases">
        <authorList>
            <person name="Lee I."/>
            <person name="Jang G.I."/>
            <person name="Hwang C.Y."/>
        </authorList>
    </citation>
    <scope>NUCLEOTIDE SEQUENCE [LARGE SCALE GENOMIC DNA]</scope>
    <source>
        <strain evidence="2 3">PAMC 28131</strain>
    </source>
</reference>
<organism evidence="2 3">
    <name type="scientific">Sandaracinobacter neustonicus</name>
    <dbReference type="NCBI Taxonomy" id="1715348"/>
    <lineage>
        <taxon>Bacteria</taxon>
        <taxon>Pseudomonadati</taxon>
        <taxon>Pseudomonadota</taxon>
        <taxon>Alphaproteobacteria</taxon>
        <taxon>Sphingomonadales</taxon>
        <taxon>Sphingosinicellaceae</taxon>
        <taxon>Sandaracinobacter</taxon>
    </lineage>
</organism>
<evidence type="ECO:0000313" key="3">
    <source>
        <dbReference type="Proteomes" id="UP000319897"/>
    </source>
</evidence>
<dbReference type="AlphaFoldDB" id="A0A501XWJ9"/>
<proteinExistence type="predicted"/>
<dbReference type="RefSeq" id="WP_140926511.1">
    <property type="nucleotide sequence ID" value="NZ_VFSU01000010.1"/>
</dbReference>
<comment type="caution">
    <text evidence="2">The sequence shown here is derived from an EMBL/GenBank/DDBJ whole genome shotgun (WGS) entry which is preliminary data.</text>
</comment>
<feature type="region of interest" description="Disordered" evidence="1">
    <location>
        <begin position="383"/>
        <end position="402"/>
    </location>
</feature>
<keyword evidence="3" id="KW-1185">Reference proteome</keyword>
<accession>A0A501XWJ9</accession>
<dbReference type="EMBL" id="VFSU01000010">
    <property type="protein sequence ID" value="TPE64474.1"/>
    <property type="molecule type" value="Genomic_DNA"/>
</dbReference>
<protein>
    <submittedName>
        <fullName evidence="2">Uncharacterized protein</fullName>
    </submittedName>
</protein>
<evidence type="ECO:0000256" key="1">
    <source>
        <dbReference type="SAM" id="MobiDB-lite"/>
    </source>
</evidence>
<name>A0A501XWJ9_9SPHN</name>
<evidence type="ECO:0000313" key="2">
    <source>
        <dbReference type="EMBL" id="TPE64474.1"/>
    </source>
</evidence>
<gene>
    <name evidence="2" type="ORF">FJQ54_01475</name>
</gene>